<gene>
    <name evidence="2" type="ORF">SAMN02745121_05874</name>
</gene>
<sequence length="64" mass="6514">MNVVLAACDVDDVSGNETATGGEIRLGFAGSLFAPRPPRSGRAVRHDPAPAARAGPAFASDPRP</sequence>
<name>A0A1I2E2D3_9BACT</name>
<reference evidence="3" key="1">
    <citation type="submission" date="2016-10" db="EMBL/GenBank/DDBJ databases">
        <authorList>
            <person name="Varghese N."/>
            <person name="Submissions S."/>
        </authorList>
    </citation>
    <scope>NUCLEOTIDE SEQUENCE [LARGE SCALE GENOMIC DNA]</scope>
    <source>
        <strain evidence="3">ATCC 25963</strain>
    </source>
</reference>
<dbReference type="EMBL" id="FOMX01000021">
    <property type="protein sequence ID" value="SFE86849.1"/>
    <property type="molecule type" value="Genomic_DNA"/>
</dbReference>
<proteinExistence type="predicted"/>
<evidence type="ECO:0000313" key="3">
    <source>
        <dbReference type="Proteomes" id="UP000199400"/>
    </source>
</evidence>
<dbReference type="STRING" id="54.SAMN02745121_05874"/>
<keyword evidence="3" id="KW-1185">Reference proteome</keyword>
<accession>A0A1I2E2D3</accession>
<protein>
    <submittedName>
        <fullName evidence="2">Uncharacterized protein</fullName>
    </submittedName>
</protein>
<evidence type="ECO:0000313" key="2">
    <source>
        <dbReference type="EMBL" id="SFE86849.1"/>
    </source>
</evidence>
<feature type="region of interest" description="Disordered" evidence="1">
    <location>
        <begin position="35"/>
        <end position="64"/>
    </location>
</feature>
<evidence type="ECO:0000256" key="1">
    <source>
        <dbReference type="SAM" id="MobiDB-lite"/>
    </source>
</evidence>
<feature type="compositionally biased region" description="Low complexity" evidence="1">
    <location>
        <begin position="49"/>
        <end position="64"/>
    </location>
</feature>
<dbReference type="Proteomes" id="UP000199400">
    <property type="component" value="Unassembled WGS sequence"/>
</dbReference>
<organism evidence="2 3">
    <name type="scientific">Nannocystis exedens</name>
    <dbReference type="NCBI Taxonomy" id="54"/>
    <lineage>
        <taxon>Bacteria</taxon>
        <taxon>Pseudomonadati</taxon>
        <taxon>Myxococcota</taxon>
        <taxon>Polyangia</taxon>
        <taxon>Nannocystales</taxon>
        <taxon>Nannocystaceae</taxon>
        <taxon>Nannocystis</taxon>
    </lineage>
</organism>
<dbReference type="AlphaFoldDB" id="A0A1I2E2D3"/>